<keyword evidence="2" id="KW-1185">Reference proteome</keyword>
<protein>
    <submittedName>
        <fullName evidence="1">Uncharacterized protein</fullName>
    </submittedName>
</protein>
<reference evidence="1 2" key="1">
    <citation type="journal article" date="2010" name="Stand. Genomic Sci.">
        <title>Complete genome sequence of Planctomyces limnophilus type strain (Mu 290).</title>
        <authorList>
            <person name="Labutti K."/>
            <person name="Sikorski J."/>
            <person name="Schneider S."/>
            <person name="Nolan M."/>
            <person name="Lucas S."/>
            <person name="Glavina Del Rio T."/>
            <person name="Tice H."/>
            <person name="Cheng J.F."/>
            <person name="Goodwin L."/>
            <person name="Pitluck S."/>
            <person name="Liolios K."/>
            <person name="Ivanova N."/>
            <person name="Mavromatis K."/>
            <person name="Mikhailova N."/>
            <person name="Pati A."/>
            <person name="Chen A."/>
            <person name="Palaniappan K."/>
            <person name="Land M."/>
            <person name="Hauser L."/>
            <person name="Chang Y.J."/>
            <person name="Jeffries C.D."/>
            <person name="Tindall B.J."/>
            <person name="Rohde M."/>
            <person name="Goker M."/>
            <person name="Woyke T."/>
            <person name="Bristow J."/>
            <person name="Eisen J.A."/>
            <person name="Markowitz V."/>
            <person name="Hugenholtz P."/>
            <person name="Kyrpides N.C."/>
            <person name="Klenk H.P."/>
            <person name="Lapidus A."/>
        </authorList>
    </citation>
    <scope>NUCLEOTIDE SEQUENCE [LARGE SCALE GENOMIC DNA]</scope>
    <source>
        <strain evidence="2">ATCC 43296 / DSM 3776 / IFAM 1008 / 290</strain>
    </source>
</reference>
<evidence type="ECO:0000313" key="1">
    <source>
        <dbReference type="EMBL" id="ADG65966.1"/>
    </source>
</evidence>
<sequence length="75" mass="8316">MAGLPVVCLVRRGFKSWGQESFNQQAYPGRLVMLESCVSSRAGSLSREEPLRRAVALPRFGLTFPDPPGFKLDSF</sequence>
<dbReference type="KEGG" id="plm:Plim_0113"/>
<dbReference type="AlphaFoldDB" id="D5SN39"/>
<gene>
    <name evidence="1" type="ordered locus">Plim_0113</name>
</gene>
<dbReference type="Proteomes" id="UP000002220">
    <property type="component" value="Chromosome"/>
</dbReference>
<proteinExistence type="predicted"/>
<name>D5SN39_PLAL2</name>
<evidence type="ECO:0000313" key="2">
    <source>
        <dbReference type="Proteomes" id="UP000002220"/>
    </source>
</evidence>
<dbReference type="HOGENOM" id="CLU_2667909_0_0_0"/>
<dbReference type="EMBL" id="CP001744">
    <property type="protein sequence ID" value="ADG65966.1"/>
    <property type="molecule type" value="Genomic_DNA"/>
</dbReference>
<accession>D5SN39</accession>
<organism evidence="1 2">
    <name type="scientific">Planctopirus limnophila (strain ATCC 43296 / DSM 3776 / IFAM 1008 / Mu 290)</name>
    <name type="common">Planctomyces limnophilus</name>
    <dbReference type="NCBI Taxonomy" id="521674"/>
    <lineage>
        <taxon>Bacteria</taxon>
        <taxon>Pseudomonadati</taxon>
        <taxon>Planctomycetota</taxon>
        <taxon>Planctomycetia</taxon>
        <taxon>Planctomycetales</taxon>
        <taxon>Planctomycetaceae</taxon>
        <taxon>Planctopirus</taxon>
    </lineage>
</organism>